<sequence>PMKPYKKIKKFEQLELWNMGDVYAYQFSTKEAEESGIYKKYILMQKVGENGMGYPYEGFRYDVIQIYDRLFDELPDPEVIKDIRLLPESTPYRVNEEMKKKFPLHMSAGMDYLKASEYPRKRLHFLG</sequence>
<name>A0A2G3E2L5_9FIRM</name>
<feature type="non-terminal residue" evidence="1">
    <location>
        <position position="1"/>
    </location>
</feature>
<dbReference type="AlphaFoldDB" id="A0A2G3E2L5"/>
<gene>
    <name evidence="1" type="ORF">CSX02_07805</name>
</gene>
<evidence type="ECO:0000313" key="2">
    <source>
        <dbReference type="Proteomes" id="UP000224563"/>
    </source>
</evidence>
<comment type="caution">
    <text evidence="1">The sequence shown here is derived from an EMBL/GenBank/DDBJ whole genome shotgun (WGS) entry which is preliminary data.</text>
</comment>
<dbReference type="EMBL" id="PDYG01000054">
    <property type="protein sequence ID" value="PHU37461.1"/>
    <property type="molecule type" value="Genomic_DNA"/>
</dbReference>
<dbReference type="Proteomes" id="UP000224563">
    <property type="component" value="Unassembled WGS sequence"/>
</dbReference>
<protein>
    <submittedName>
        <fullName evidence="1">Uncharacterized protein</fullName>
    </submittedName>
</protein>
<keyword evidence="2" id="KW-1185">Reference proteome</keyword>
<evidence type="ECO:0000313" key="1">
    <source>
        <dbReference type="EMBL" id="PHU37461.1"/>
    </source>
</evidence>
<proteinExistence type="predicted"/>
<reference evidence="1 2" key="1">
    <citation type="submission" date="2017-10" db="EMBL/GenBank/DDBJ databases">
        <title>Resolving the taxonomy of Roseburia spp., Eubacterium rectale and Agathobacter spp. through phylogenomic analysis.</title>
        <authorList>
            <person name="Sheridan P.O."/>
            <person name="Walker A.W."/>
            <person name="Duncan S.H."/>
            <person name="Scott K.P."/>
            <person name="Toole P.W.O."/>
            <person name="Luis P."/>
            <person name="Flint H.J."/>
        </authorList>
    </citation>
    <scope>NUCLEOTIDE SEQUENCE [LARGE SCALE GENOMIC DNA]</scope>
    <source>
        <strain evidence="1 2">JK623</strain>
    </source>
</reference>
<reference evidence="1 2" key="2">
    <citation type="submission" date="2017-10" db="EMBL/GenBank/DDBJ databases">
        <authorList>
            <person name="Banno H."/>
            <person name="Chua N.-H."/>
        </authorList>
    </citation>
    <scope>NUCLEOTIDE SEQUENCE [LARGE SCALE GENOMIC DNA]</scope>
    <source>
        <strain evidence="1 2">JK623</strain>
    </source>
</reference>
<dbReference type="RefSeq" id="WP_189281432.1">
    <property type="nucleotide sequence ID" value="NZ_PDYG01000054.1"/>
</dbReference>
<accession>A0A2G3E2L5</accession>
<organism evidence="1 2">
    <name type="scientific">Agathobacter ruminis</name>
    <dbReference type="NCBI Taxonomy" id="1712665"/>
    <lineage>
        <taxon>Bacteria</taxon>
        <taxon>Bacillati</taxon>
        <taxon>Bacillota</taxon>
        <taxon>Clostridia</taxon>
        <taxon>Lachnospirales</taxon>
        <taxon>Lachnospiraceae</taxon>
        <taxon>Agathobacter</taxon>
    </lineage>
</organism>
<feature type="non-terminal residue" evidence="1">
    <location>
        <position position="127"/>
    </location>
</feature>